<evidence type="ECO:0000313" key="2">
    <source>
        <dbReference type="Proteomes" id="UP001299068"/>
    </source>
</evidence>
<name>A0ABS7KW85_CLOSR</name>
<protein>
    <recommendedName>
        <fullName evidence="3">NADPH-dependent FMN reductase-like domain-containing protein</fullName>
    </recommendedName>
</protein>
<evidence type="ECO:0008006" key="3">
    <source>
        <dbReference type="Google" id="ProtNLM"/>
    </source>
</evidence>
<reference evidence="1 2" key="1">
    <citation type="journal article" date="2021" name="Cell Host Microbe">
        <title>in vivo commensal control of Clostridioides difficile virulence.</title>
        <authorList>
            <person name="Girinathan B.P."/>
            <person name="Dibenedetto N."/>
            <person name="Worley J.N."/>
            <person name="Peltier J."/>
            <person name="Arrieta-Ortiz M.L."/>
            <person name="Rupa Christinal Immanuel S."/>
            <person name="Lavin R."/>
            <person name="Delaney M.L."/>
            <person name="Cummins C."/>
            <person name="Hoffmann M."/>
            <person name="Luo Y."/>
            <person name="Gonzalez-Escalona N."/>
            <person name="Allard M."/>
            <person name="Onderdonk A.B."/>
            <person name="Gerber G.K."/>
            <person name="Sonenshein A.L."/>
            <person name="Baliga N."/>
            <person name="Dupuy B."/>
            <person name="Bry L."/>
        </authorList>
    </citation>
    <scope>NUCLEOTIDE SEQUENCE [LARGE SCALE GENOMIC DNA]</scope>
    <source>
        <strain evidence="1 2">DSM 599</strain>
    </source>
</reference>
<keyword evidence="2" id="KW-1185">Reference proteome</keyword>
<dbReference type="SUPFAM" id="SSF52218">
    <property type="entry name" value="Flavoproteins"/>
    <property type="match status" value="1"/>
</dbReference>
<dbReference type="Gene3D" id="3.40.50.360">
    <property type="match status" value="1"/>
</dbReference>
<sequence length="221" mass="24928">MKKIVFINGSPKGKKSGSEYFLERIESELNLSDNSIKISKINIKDRSSKRDSFKLIKDSDIVAIAFPLYVDTLPSTVIEYLEEFDDWININGYKVNKVNLYGLVNCGFYEGEQTKIAIRVLKNYCNSLGIKWSGGIGIGAGEFFSGSPNIPWQAKVKEDARLALDIMKDSIIKEKAMQKDIFVTAKLNKRVFLLGGSYGWIYQGIKNGVSIKSLWNKPHIK</sequence>
<organism evidence="1 2">
    <name type="scientific">Clostridium sardiniense</name>
    <name type="common">Clostridium absonum</name>
    <dbReference type="NCBI Taxonomy" id="29369"/>
    <lineage>
        <taxon>Bacteria</taxon>
        <taxon>Bacillati</taxon>
        <taxon>Bacillota</taxon>
        <taxon>Clostridia</taxon>
        <taxon>Eubacteriales</taxon>
        <taxon>Clostridiaceae</taxon>
        <taxon>Clostridium</taxon>
    </lineage>
</organism>
<dbReference type="EMBL" id="JAIKTU010000004">
    <property type="protein sequence ID" value="MBY0755079.1"/>
    <property type="molecule type" value="Genomic_DNA"/>
</dbReference>
<gene>
    <name evidence="1" type="ORF">K5V21_06380</name>
</gene>
<dbReference type="RefSeq" id="WP_221860069.1">
    <property type="nucleotide sequence ID" value="NZ_JAIKTU010000004.1"/>
</dbReference>
<dbReference type="Proteomes" id="UP001299068">
    <property type="component" value="Unassembled WGS sequence"/>
</dbReference>
<accession>A0ABS7KW85</accession>
<evidence type="ECO:0000313" key="1">
    <source>
        <dbReference type="EMBL" id="MBY0755079.1"/>
    </source>
</evidence>
<dbReference type="InterPro" id="IPR029039">
    <property type="entry name" value="Flavoprotein-like_sf"/>
</dbReference>
<proteinExistence type="predicted"/>
<comment type="caution">
    <text evidence="1">The sequence shown here is derived from an EMBL/GenBank/DDBJ whole genome shotgun (WGS) entry which is preliminary data.</text>
</comment>